<gene>
    <name evidence="1" type="ORF">GCM10010873_29360</name>
</gene>
<evidence type="ECO:0000313" key="2">
    <source>
        <dbReference type="Proteomes" id="UP001157355"/>
    </source>
</evidence>
<dbReference type="AlphaFoldDB" id="A0AA37X1G9"/>
<name>A0AA37X1G9_9RHOB</name>
<dbReference type="Proteomes" id="UP001157355">
    <property type="component" value="Unassembled WGS sequence"/>
</dbReference>
<proteinExistence type="predicted"/>
<keyword evidence="2" id="KW-1185">Reference proteome</keyword>
<sequence length="61" mass="6744">MFLAFFHQLINLGHLRAFARLTATRTRAIPVARSLALWPLAIPVIPTRTAISAPRAAATRH</sequence>
<accession>A0AA37X1G9</accession>
<organism evidence="1 2">
    <name type="scientific">Cypionkella aquatica</name>
    <dbReference type="NCBI Taxonomy" id="1756042"/>
    <lineage>
        <taxon>Bacteria</taxon>
        <taxon>Pseudomonadati</taxon>
        <taxon>Pseudomonadota</taxon>
        <taxon>Alphaproteobacteria</taxon>
        <taxon>Rhodobacterales</taxon>
        <taxon>Paracoccaceae</taxon>
        <taxon>Cypionkella</taxon>
    </lineage>
</organism>
<evidence type="ECO:0000313" key="1">
    <source>
        <dbReference type="EMBL" id="GLS87962.1"/>
    </source>
</evidence>
<reference evidence="1 2" key="1">
    <citation type="journal article" date="2014" name="Int. J. Syst. Evol. Microbiol.">
        <title>Complete genome sequence of Corynebacterium casei LMG S-19264T (=DSM 44701T), isolated from a smear-ripened cheese.</title>
        <authorList>
            <consortium name="US DOE Joint Genome Institute (JGI-PGF)"/>
            <person name="Walter F."/>
            <person name="Albersmeier A."/>
            <person name="Kalinowski J."/>
            <person name="Ruckert C."/>
        </authorList>
    </citation>
    <scope>NUCLEOTIDE SEQUENCE [LARGE SCALE GENOMIC DNA]</scope>
    <source>
        <strain evidence="1 2">NBRC 111766</strain>
    </source>
</reference>
<protein>
    <submittedName>
        <fullName evidence="1">Uncharacterized protein</fullName>
    </submittedName>
</protein>
<dbReference type="EMBL" id="BSPP01000010">
    <property type="protein sequence ID" value="GLS87962.1"/>
    <property type="molecule type" value="Genomic_DNA"/>
</dbReference>
<comment type="caution">
    <text evidence="1">The sequence shown here is derived from an EMBL/GenBank/DDBJ whole genome shotgun (WGS) entry which is preliminary data.</text>
</comment>